<accession>X1Q0U8</accession>
<proteinExistence type="predicted"/>
<gene>
    <name evidence="1" type="ORF">S12H4_07925</name>
</gene>
<protein>
    <submittedName>
        <fullName evidence="1">Uncharacterized protein</fullName>
    </submittedName>
</protein>
<comment type="caution">
    <text evidence="1">The sequence shown here is derived from an EMBL/GenBank/DDBJ whole genome shotgun (WGS) entry which is preliminary data.</text>
</comment>
<sequence length="118" mass="13272">MDIVIPRGIHANRIKYPPVKFYRFALNAWNAGIDEHELDGHKIRIYGLAKTIADCFKFRNRIGIDAAREALKVAVIEKGITGQSVVKSRNLINATKEVNGITDEKIAAISNQKNQPRF</sequence>
<evidence type="ECO:0000313" key="1">
    <source>
        <dbReference type="EMBL" id="GAI62167.1"/>
    </source>
</evidence>
<dbReference type="EMBL" id="BARW01002996">
    <property type="protein sequence ID" value="GAI62167.1"/>
    <property type="molecule type" value="Genomic_DNA"/>
</dbReference>
<name>X1Q0U8_9ZZZZ</name>
<organism evidence="1">
    <name type="scientific">marine sediment metagenome</name>
    <dbReference type="NCBI Taxonomy" id="412755"/>
    <lineage>
        <taxon>unclassified sequences</taxon>
        <taxon>metagenomes</taxon>
        <taxon>ecological metagenomes</taxon>
    </lineage>
</organism>
<dbReference type="AlphaFoldDB" id="X1Q0U8"/>
<reference evidence="1" key="1">
    <citation type="journal article" date="2014" name="Front. Microbiol.">
        <title>High frequency of phylogenetically diverse reductive dehalogenase-homologous genes in deep subseafloor sedimentary metagenomes.</title>
        <authorList>
            <person name="Kawai M."/>
            <person name="Futagami T."/>
            <person name="Toyoda A."/>
            <person name="Takaki Y."/>
            <person name="Nishi S."/>
            <person name="Hori S."/>
            <person name="Arai W."/>
            <person name="Tsubouchi T."/>
            <person name="Morono Y."/>
            <person name="Uchiyama I."/>
            <person name="Ito T."/>
            <person name="Fujiyama A."/>
            <person name="Inagaki F."/>
            <person name="Takami H."/>
        </authorList>
    </citation>
    <scope>NUCLEOTIDE SEQUENCE</scope>
    <source>
        <strain evidence="1">Expedition CK06-06</strain>
    </source>
</reference>